<evidence type="ECO:0000313" key="1">
    <source>
        <dbReference type="EMBL" id="CAD9201909.1"/>
    </source>
</evidence>
<proteinExistence type="predicted"/>
<dbReference type="PROSITE" id="PS51257">
    <property type="entry name" value="PROKAR_LIPOPROTEIN"/>
    <property type="match status" value="1"/>
</dbReference>
<sequence>MSPFRSEMLLSYSSDLRESSTTSACSTSFACDYGMVSPATSFTSSMILWDEMPSSSTLWTLAEQRKMGVAELNRLRELGASNAGLASAAASISRSRPECCQTFRELPCL</sequence>
<reference evidence="1" key="1">
    <citation type="submission" date="2021-01" db="EMBL/GenBank/DDBJ databases">
        <authorList>
            <person name="Corre E."/>
            <person name="Pelletier E."/>
            <person name="Niang G."/>
            <person name="Scheremetjew M."/>
            <person name="Finn R."/>
            <person name="Kale V."/>
            <person name="Holt S."/>
            <person name="Cochrane G."/>
            <person name="Meng A."/>
            <person name="Brown T."/>
            <person name="Cohen L."/>
        </authorList>
    </citation>
    <scope>NUCLEOTIDE SEQUENCE</scope>
    <source>
        <strain evidence="1">PLY429</strain>
    </source>
</reference>
<organism evidence="1">
    <name type="scientific">Tetraselmis chuii</name>
    <dbReference type="NCBI Taxonomy" id="63592"/>
    <lineage>
        <taxon>Eukaryota</taxon>
        <taxon>Viridiplantae</taxon>
        <taxon>Chlorophyta</taxon>
        <taxon>core chlorophytes</taxon>
        <taxon>Chlorodendrophyceae</taxon>
        <taxon>Chlorodendrales</taxon>
        <taxon>Chlorodendraceae</taxon>
        <taxon>Tetraselmis</taxon>
    </lineage>
</organism>
<dbReference type="EMBL" id="HBGG01008228">
    <property type="protein sequence ID" value="CAD9201909.1"/>
    <property type="molecule type" value="Transcribed_RNA"/>
</dbReference>
<protein>
    <submittedName>
        <fullName evidence="1">Uncharacterized protein</fullName>
    </submittedName>
</protein>
<accession>A0A7S1SLZ0</accession>
<gene>
    <name evidence="1" type="ORF">TCHU04912_LOCUS4142</name>
</gene>
<dbReference type="AlphaFoldDB" id="A0A7S1SLZ0"/>
<name>A0A7S1SLZ0_9CHLO</name>